<organism evidence="5 6">
    <name type="scientific">Leptospira jelokensis</name>
    <dbReference type="NCBI Taxonomy" id="2484931"/>
    <lineage>
        <taxon>Bacteria</taxon>
        <taxon>Pseudomonadati</taxon>
        <taxon>Spirochaetota</taxon>
        <taxon>Spirochaetia</taxon>
        <taxon>Leptospirales</taxon>
        <taxon>Leptospiraceae</taxon>
        <taxon>Leptospira</taxon>
    </lineage>
</organism>
<keyword evidence="3 4" id="KW-0546">Nucleotide metabolism</keyword>
<dbReference type="PANTHER" id="PTHR43213">
    <property type="entry name" value="BIFUNCTIONAL DTTP/UTP PYROPHOSPHATASE/METHYLTRANSFERASE PROTEIN-RELATED"/>
    <property type="match status" value="1"/>
</dbReference>
<evidence type="ECO:0000313" key="6">
    <source>
        <dbReference type="Proteomes" id="UP000297567"/>
    </source>
</evidence>
<dbReference type="InterPro" id="IPR003697">
    <property type="entry name" value="Maf-like"/>
</dbReference>
<evidence type="ECO:0000256" key="4">
    <source>
        <dbReference type="HAMAP-Rule" id="MF_00528"/>
    </source>
</evidence>
<dbReference type="CDD" id="cd00555">
    <property type="entry name" value="Maf"/>
    <property type="match status" value="1"/>
</dbReference>
<keyword evidence="4" id="KW-0963">Cytoplasm</keyword>
<accession>A0A4Z1A5S7</accession>
<sequence>MFVLKSASPRRKQILSDLGFTFQIEPEHIDESQRENETPLQYLERMVHSKLGSDLRPNHVYLSADTIVVYENQIQHKPTDEADAFRILNTLNGKKHSVYSGAALRKETKTEFFFEETSILFHQWNESQIRNYINRCLPFDKAGSYGIQDTEGPVKEWFGSYTNVMGFPLRSFFSHHEIWIGSWLEAITRKD</sequence>
<comment type="cofactor">
    <cofactor evidence="1 4">
        <name>a divalent metal cation</name>
        <dbReference type="ChEBI" id="CHEBI:60240"/>
    </cofactor>
</comment>
<reference evidence="5" key="1">
    <citation type="journal article" date="2019" name="PLoS Negl. Trop. Dis.">
        <title>Revisiting the worldwide diversity of Leptospira species in the environment.</title>
        <authorList>
            <person name="Vincent A.T."/>
            <person name="Schiettekatte O."/>
            <person name="Bourhy P."/>
            <person name="Veyrier F.J."/>
            <person name="Picardeau M."/>
        </authorList>
    </citation>
    <scope>NUCLEOTIDE SEQUENCE [LARGE SCALE GENOMIC DNA]</scope>
    <source>
        <strain evidence="5">201702451</strain>
    </source>
</reference>
<dbReference type="GO" id="GO:0036221">
    <property type="term" value="F:UTP diphosphatase activity"/>
    <property type="evidence" value="ECO:0007669"/>
    <property type="project" value="RHEA"/>
</dbReference>
<comment type="subcellular location">
    <subcellularLocation>
        <location evidence="4">Cytoplasm</location>
    </subcellularLocation>
</comment>
<gene>
    <name evidence="5" type="primary">maf</name>
    <name evidence="5" type="ORF">EHQ62_12870</name>
</gene>
<dbReference type="Gene3D" id="3.90.950.10">
    <property type="match status" value="1"/>
</dbReference>
<comment type="catalytic activity">
    <reaction evidence="4">
        <text>dTTP + H2O = dTMP + diphosphate + H(+)</text>
        <dbReference type="Rhea" id="RHEA:28534"/>
        <dbReference type="ChEBI" id="CHEBI:15377"/>
        <dbReference type="ChEBI" id="CHEBI:15378"/>
        <dbReference type="ChEBI" id="CHEBI:33019"/>
        <dbReference type="ChEBI" id="CHEBI:37568"/>
        <dbReference type="ChEBI" id="CHEBI:63528"/>
        <dbReference type="EC" id="3.6.1.9"/>
    </reaction>
</comment>
<dbReference type="Pfam" id="PF02545">
    <property type="entry name" value="Maf"/>
    <property type="match status" value="1"/>
</dbReference>
<dbReference type="RefSeq" id="WP_135643354.1">
    <property type="nucleotide sequence ID" value="NZ_RQGH01000026.1"/>
</dbReference>
<dbReference type="HAMAP" id="MF_00528">
    <property type="entry name" value="Maf"/>
    <property type="match status" value="1"/>
</dbReference>
<keyword evidence="2 4" id="KW-0378">Hydrolase</keyword>
<feature type="site" description="Important for substrate specificity" evidence="4">
    <location>
        <position position="10"/>
    </location>
</feature>
<evidence type="ECO:0000313" key="5">
    <source>
        <dbReference type="EMBL" id="TGL65457.1"/>
    </source>
</evidence>
<feature type="site" description="Important for substrate specificity" evidence="4">
    <location>
        <position position="66"/>
    </location>
</feature>
<dbReference type="GO" id="GO:0036218">
    <property type="term" value="F:dTTP diphosphatase activity"/>
    <property type="evidence" value="ECO:0007669"/>
    <property type="project" value="RHEA"/>
</dbReference>
<dbReference type="PANTHER" id="PTHR43213:SF5">
    <property type="entry name" value="BIFUNCTIONAL DTTP_UTP PYROPHOSPHATASE_METHYLTRANSFERASE PROTEIN-RELATED"/>
    <property type="match status" value="1"/>
</dbReference>
<keyword evidence="6" id="KW-1185">Reference proteome</keyword>
<proteinExistence type="inferred from homology"/>
<comment type="catalytic activity">
    <reaction evidence="4">
        <text>UTP + H2O = UMP + diphosphate + H(+)</text>
        <dbReference type="Rhea" id="RHEA:29395"/>
        <dbReference type="ChEBI" id="CHEBI:15377"/>
        <dbReference type="ChEBI" id="CHEBI:15378"/>
        <dbReference type="ChEBI" id="CHEBI:33019"/>
        <dbReference type="ChEBI" id="CHEBI:46398"/>
        <dbReference type="ChEBI" id="CHEBI:57865"/>
        <dbReference type="EC" id="3.6.1.9"/>
    </reaction>
</comment>
<evidence type="ECO:0000256" key="1">
    <source>
        <dbReference type="ARBA" id="ARBA00001968"/>
    </source>
</evidence>
<name>A0A4Z1A5S7_9LEPT</name>
<evidence type="ECO:0000256" key="2">
    <source>
        <dbReference type="ARBA" id="ARBA00022801"/>
    </source>
</evidence>
<dbReference type="PIRSF" id="PIRSF006305">
    <property type="entry name" value="Maf"/>
    <property type="match status" value="1"/>
</dbReference>
<dbReference type="EC" id="3.6.1.9" evidence="4"/>
<feature type="site" description="Important for substrate specificity" evidence="4">
    <location>
        <position position="148"/>
    </location>
</feature>
<comment type="similarity">
    <text evidence="4">Belongs to the Maf family. YhdE subfamily.</text>
</comment>
<dbReference type="Proteomes" id="UP000297567">
    <property type="component" value="Unassembled WGS sequence"/>
</dbReference>
<dbReference type="AlphaFoldDB" id="A0A4Z1A5S7"/>
<comment type="function">
    <text evidence="4">Nucleoside triphosphate pyrophosphatase that hydrolyzes dTTP and UTP. May have a dual role in cell division arrest and in preventing the incorporation of modified nucleotides into cellular nucleic acids.</text>
</comment>
<evidence type="ECO:0000256" key="3">
    <source>
        <dbReference type="ARBA" id="ARBA00023080"/>
    </source>
</evidence>
<dbReference type="NCBIfam" id="TIGR00172">
    <property type="entry name" value="maf"/>
    <property type="match status" value="1"/>
</dbReference>
<feature type="active site" description="Proton acceptor" evidence="4">
    <location>
        <position position="65"/>
    </location>
</feature>
<dbReference type="GO" id="GO:0005737">
    <property type="term" value="C:cytoplasm"/>
    <property type="evidence" value="ECO:0007669"/>
    <property type="project" value="UniProtKB-SubCell"/>
</dbReference>
<comment type="caution">
    <text evidence="4">Lacks conserved residue(s) required for the propagation of feature annotation.</text>
</comment>
<dbReference type="SUPFAM" id="SSF52972">
    <property type="entry name" value="ITPase-like"/>
    <property type="match status" value="1"/>
</dbReference>
<dbReference type="GO" id="GO:0009117">
    <property type="term" value="P:nucleotide metabolic process"/>
    <property type="evidence" value="ECO:0007669"/>
    <property type="project" value="UniProtKB-KW"/>
</dbReference>
<dbReference type="InterPro" id="IPR029001">
    <property type="entry name" value="ITPase-like_fam"/>
</dbReference>
<dbReference type="EMBL" id="RQGH01000026">
    <property type="protein sequence ID" value="TGL65457.1"/>
    <property type="molecule type" value="Genomic_DNA"/>
</dbReference>
<protein>
    <recommendedName>
        <fullName evidence="4">dTTP/UTP pyrophosphatase</fullName>
        <shortName evidence="4">dTTPase/UTPase</shortName>
        <ecNumber evidence="4">3.6.1.9</ecNumber>
    </recommendedName>
    <alternativeName>
        <fullName evidence="4">Nucleoside triphosphate pyrophosphatase</fullName>
    </alternativeName>
    <alternativeName>
        <fullName evidence="4">Nucleotide pyrophosphatase</fullName>
        <shortName evidence="4">Nucleotide PPase</shortName>
    </alternativeName>
</protein>
<comment type="caution">
    <text evidence="5">The sequence shown here is derived from an EMBL/GenBank/DDBJ whole genome shotgun (WGS) entry which is preliminary data.</text>
</comment>